<dbReference type="AlphaFoldDB" id="A0A2K8Z7Q6"/>
<name>A0A2K8Z7Q6_9BACT</name>
<protein>
    <submittedName>
        <fullName evidence="2">Nucleoside-diphosphate sugar epimerase</fullName>
    </submittedName>
</protein>
<accession>A0A2K8Z7Q6</accession>
<evidence type="ECO:0000259" key="1">
    <source>
        <dbReference type="Pfam" id="PF01370"/>
    </source>
</evidence>
<evidence type="ECO:0000313" key="3">
    <source>
        <dbReference type="Proteomes" id="UP000232883"/>
    </source>
</evidence>
<dbReference type="Gene3D" id="3.40.50.720">
    <property type="entry name" value="NAD(P)-binding Rossmann-like Domain"/>
    <property type="match status" value="1"/>
</dbReference>
<dbReference type="SUPFAM" id="SSF51735">
    <property type="entry name" value="NAD(P)-binding Rossmann-fold domains"/>
    <property type="match status" value="1"/>
</dbReference>
<evidence type="ECO:0000313" key="2">
    <source>
        <dbReference type="EMBL" id="AUD05874.1"/>
    </source>
</evidence>
<dbReference type="EMBL" id="CP025096">
    <property type="protein sequence ID" value="AUD05874.1"/>
    <property type="molecule type" value="Genomic_DNA"/>
</dbReference>
<proteinExistence type="predicted"/>
<dbReference type="KEGG" id="spir:CWM47_30930"/>
<gene>
    <name evidence="2" type="ORF">CWM47_30930</name>
</gene>
<sequence length="357" mass="39797">MTQPSDPSIQKDVILVTGSSGLIGSAVVHKLGLLNTVIGFDRAGPPYPPEEAVCITADMTDKASIEQALAEVRERFGNRIASVVHLAAYYDFSGEPSPLYENLTVQGTKHLLEALQSFEVEQFIFSSSNLIYKPTTPGHPLDENAPLDPAWDYPKSKVETENVIHQQRGQIPTVILRIAGAYNEMGHSVPVVHQIQRIYERTLTSHFYSGDTASGNAYVHIDDVVDAIRLTIEQHHQLAPETVFNIGEAKPVSYGEIQETTGQVLYGTDWTTIELPKLLAKAGAYAQDLVGDPFIKPWMIERADDHYELNIDKAKQQLNWQPRYTLMTTLPTIIKNLQAHPDLWYKVNGLELPSELQ</sequence>
<organism evidence="2 3">
    <name type="scientific">Spirosoma pollinicola</name>
    <dbReference type="NCBI Taxonomy" id="2057025"/>
    <lineage>
        <taxon>Bacteria</taxon>
        <taxon>Pseudomonadati</taxon>
        <taxon>Bacteroidota</taxon>
        <taxon>Cytophagia</taxon>
        <taxon>Cytophagales</taxon>
        <taxon>Cytophagaceae</taxon>
        <taxon>Spirosoma</taxon>
    </lineage>
</organism>
<reference evidence="2 3" key="1">
    <citation type="submission" date="2017-11" db="EMBL/GenBank/DDBJ databases">
        <title>Taxonomic description and genome sequences of Spirosoma HA7 sp. nov., isolated from pollen microhabitat of Corylus avellana.</title>
        <authorList>
            <person name="Ambika Manirajan B."/>
            <person name="Suarez C."/>
            <person name="Ratering S."/>
            <person name="Geissler-Plaum R."/>
            <person name="Cardinale M."/>
            <person name="Sylvia S."/>
        </authorList>
    </citation>
    <scope>NUCLEOTIDE SEQUENCE [LARGE SCALE GENOMIC DNA]</scope>
    <source>
        <strain evidence="2 3">HA7</strain>
    </source>
</reference>
<dbReference type="InterPro" id="IPR001509">
    <property type="entry name" value="Epimerase_deHydtase"/>
</dbReference>
<feature type="domain" description="NAD-dependent epimerase/dehydratase" evidence="1">
    <location>
        <begin position="14"/>
        <end position="247"/>
    </location>
</feature>
<dbReference type="Proteomes" id="UP000232883">
    <property type="component" value="Chromosome"/>
</dbReference>
<dbReference type="InterPro" id="IPR036291">
    <property type="entry name" value="NAD(P)-bd_dom_sf"/>
</dbReference>
<dbReference type="PANTHER" id="PTHR43245">
    <property type="entry name" value="BIFUNCTIONAL POLYMYXIN RESISTANCE PROTEIN ARNA"/>
    <property type="match status" value="1"/>
</dbReference>
<dbReference type="OrthoDB" id="1490291at2"/>
<dbReference type="InterPro" id="IPR050177">
    <property type="entry name" value="Lipid_A_modif_metabolic_enz"/>
</dbReference>
<dbReference type="Pfam" id="PF01370">
    <property type="entry name" value="Epimerase"/>
    <property type="match status" value="1"/>
</dbReference>
<dbReference type="RefSeq" id="WP_100992425.1">
    <property type="nucleotide sequence ID" value="NZ_CP025096.1"/>
</dbReference>
<keyword evidence="3" id="KW-1185">Reference proteome</keyword>